<evidence type="ECO:0000313" key="10">
    <source>
        <dbReference type="Proteomes" id="UP001141552"/>
    </source>
</evidence>
<gene>
    <name evidence="9" type="ORF">Tsubulata_026156</name>
</gene>
<dbReference type="InterPro" id="IPR000743">
    <property type="entry name" value="Glyco_hydro_28"/>
</dbReference>
<dbReference type="GO" id="GO:0003723">
    <property type="term" value="F:RNA binding"/>
    <property type="evidence" value="ECO:0007669"/>
    <property type="project" value="InterPro"/>
</dbReference>
<accession>A0A9Q0J4C2</accession>
<dbReference type="InterPro" id="IPR002885">
    <property type="entry name" value="PPR_rpt"/>
</dbReference>
<evidence type="ECO:0000256" key="6">
    <source>
        <dbReference type="ARBA" id="ARBA00023295"/>
    </source>
</evidence>
<dbReference type="FunFam" id="1.25.40.10:FF:001093">
    <property type="entry name" value="Pentatricopeptide repeat-containing protein At2g34400"/>
    <property type="match status" value="1"/>
</dbReference>
<keyword evidence="3" id="KW-0134">Cell wall</keyword>
<evidence type="ECO:0000256" key="8">
    <source>
        <dbReference type="RuleBase" id="RU361169"/>
    </source>
</evidence>
<dbReference type="Proteomes" id="UP001141552">
    <property type="component" value="Unassembled WGS sequence"/>
</dbReference>
<dbReference type="Gene3D" id="2.160.20.10">
    <property type="entry name" value="Single-stranded right-handed beta-helix, Pectin lyase-like"/>
    <property type="match status" value="2"/>
</dbReference>
<comment type="similarity">
    <text evidence="2 8">Belongs to the glycosyl hydrolase 28 family.</text>
</comment>
<keyword evidence="5 8" id="KW-0378">Hydrolase</keyword>
<dbReference type="NCBIfam" id="TIGR00756">
    <property type="entry name" value="PPR"/>
    <property type="match status" value="5"/>
</dbReference>
<name>A0A9Q0J4C2_9ROSI</name>
<proteinExistence type="inferred from homology"/>
<dbReference type="InterPro" id="IPR011990">
    <property type="entry name" value="TPR-like_helical_dom_sf"/>
</dbReference>
<feature type="repeat" description="PPR" evidence="7">
    <location>
        <begin position="62"/>
        <end position="96"/>
    </location>
</feature>
<comment type="subcellular location">
    <subcellularLocation>
        <location evidence="1">Secreted</location>
        <location evidence="1">Cell wall</location>
    </subcellularLocation>
</comment>
<dbReference type="InterPro" id="IPR046960">
    <property type="entry name" value="PPR_At4g14850-like_plant"/>
</dbReference>
<dbReference type="AlphaFoldDB" id="A0A9Q0J4C2"/>
<feature type="repeat" description="PPR" evidence="7">
    <location>
        <begin position="163"/>
        <end position="197"/>
    </location>
</feature>
<dbReference type="GO" id="GO:0004650">
    <property type="term" value="F:polygalacturonase activity"/>
    <property type="evidence" value="ECO:0007669"/>
    <property type="project" value="InterPro"/>
</dbReference>
<evidence type="ECO:0000313" key="9">
    <source>
        <dbReference type="EMBL" id="KAJ4827819.1"/>
    </source>
</evidence>
<dbReference type="SUPFAM" id="SSF51126">
    <property type="entry name" value="Pectin lyase-like"/>
    <property type="match status" value="1"/>
</dbReference>
<dbReference type="GO" id="GO:0009451">
    <property type="term" value="P:RNA modification"/>
    <property type="evidence" value="ECO:0007669"/>
    <property type="project" value="InterPro"/>
</dbReference>
<protein>
    <recommendedName>
        <fullName evidence="11">Pectate lyase superfamily protein domain-containing protein</fullName>
    </recommendedName>
</protein>
<evidence type="ECO:0000256" key="7">
    <source>
        <dbReference type="PROSITE-ProRule" id="PRU00708"/>
    </source>
</evidence>
<dbReference type="PANTHER" id="PTHR47926:SF442">
    <property type="entry name" value="PUTATIVE-RELATED"/>
    <property type="match status" value="1"/>
</dbReference>
<evidence type="ECO:0000256" key="4">
    <source>
        <dbReference type="ARBA" id="ARBA00022737"/>
    </source>
</evidence>
<feature type="repeat" description="PPR" evidence="7">
    <location>
        <begin position="470"/>
        <end position="504"/>
    </location>
</feature>
<keyword evidence="6 8" id="KW-0326">Glycosidase</keyword>
<comment type="caution">
    <text evidence="9">The sequence shown here is derived from an EMBL/GenBank/DDBJ whole genome shotgun (WGS) entry which is preliminary data.</text>
</comment>
<dbReference type="InterPro" id="IPR011050">
    <property type="entry name" value="Pectin_lyase_fold/virulence"/>
</dbReference>
<evidence type="ECO:0000256" key="5">
    <source>
        <dbReference type="ARBA" id="ARBA00022801"/>
    </source>
</evidence>
<evidence type="ECO:0008006" key="11">
    <source>
        <dbReference type="Google" id="ProtNLM"/>
    </source>
</evidence>
<keyword evidence="3" id="KW-0964">Secreted</keyword>
<dbReference type="InterPro" id="IPR012334">
    <property type="entry name" value="Pectin_lyas_fold"/>
</dbReference>
<dbReference type="PROSITE" id="PS51375">
    <property type="entry name" value="PPR"/>
    <property type="match status" value="4"/>
</dbReference>
<reference evidence="9" key="1">
    <citation type="submission" date="2022-02" db="EMBL/GenBank/DDBJ databases">
        <authorList>
            <person name="Henning P.M."/>
            <person name="McCubbin A.G."/>
            <person name="Shore J.S."/>
        </authorList>
    </citation>
    <scope>NUCLEOTIDE SEQUENCE</scope>
    <source>
        <strain evidence="9">F60SS</strain>
        <tissue evidence="9">Leaves</tissue>
    </source>
</reference>
<dbReference type="Pfam" id="PF13041">
    <property type="entry name" value="PPR_2"/>
    <property type="match status" value="3"/>
</dbReference>
<evidence type="ECO:0000256" key="2">
    <source>
        <dbReference type="ARBA" id="ARBA00008834"/>
    </source>
</evidence>
<dbReference type="Gene3D" id="1.25.40.10">
    <property type="entry name" value="Tetratricopeptide repeat domain"/>
    <property type="match status" value="4"/>
</dbReference>
<sequence>METKYQPVASYQSPFSSLNLDSYFEPDTQVTVYSQNRTIDDLIKSGQLSTARELFDEMPMCDVVTYNLLISGYGKFGIPKQALYLYREMVSLGMRENPSTFSSVLSICGNAGFCTEGTQAHCRVVKLGYSSNLFIGSSLVGLYIPMGFDELALMLFYSLPERNLAGWNLVLRGFCELGRFDQVLGLYNQMKSDGVEANGLSFSYLIRGCCNDRFLNEGKELHCHVIKSGWLDSNIFVANALVDFYAACDSLDDAEKSFEAIPLGDVLSWNSMVSLYTNNGLIFDALKLFHMMQQWGKRPSIRSFVGLLNLSSMRADILLGQQIHCCVLKTGFQNGSSYVQSALIDMYGKCKDIESSVLVYESSPEKTIDCCNPLMTSLLHCGLIEDVVEMFGLMVDQGIGLDEVTVSTTLKALSVSSLASLACYSVVHGCAIKSGLESDNAVSCSLIDAYSKSGHVELSRKVFDHVRSPNVICFTSIIKGYARNGLGRECLEMLEQMTLRDLKPDKVTFLCVLTGCSHAGLVEEGRFIFDSMKTLHGISPGREHFSCMVDLLGRAGLFNEAQELLEQSPGKHDCVMWSSLLRSCRVHKNESVGRRAAEMLLQLDPQDFAVYLQISNFYSEIGEFEASSQVREIAMARKMTREIGISLLENRQSQNRQSQAMDKLFILSFFGFLIVAHGVAGNMEYDNIGLHEELESFDIEEEYEVELPDTSSWTTSERGSKVLVNVDSFGAVGDGISDDTQAFVSAWEKACNTTKSVFFVPQGRRYLVNATKFKGPCADKLVIQIDGTIVAPDEPSNWDPNLSRLWLDFSKLNGALTIDSCSAVKVQGLTIQNSQQMHFVISKSDSVRISGVLVSAPGDSPNTDGIHITQSTNLQYQDEENLLWTWTWNQDNSTGIVTKVVVDTAFLRETTNGLRIKTWQGGNGYVRGVRYENVQMDNVANPIIIDQFYCDSPKSCQNQTENVKISQIMYRNISGTTKSEKAMKFACSDTVPCSNIVLTNVNLEKEDGTVETYCNSAEGFGYGIVHPSADCLSSHDDKDYGDIGEIETDQDYPVIGKSEVGEPHQSASEDIVHTEL</sequence>
<dbReference type="Pfam" id="PF00295">
    <property type="entry name" value="Glyco_hydro_28"/>
    <property type="match status" value="2"/>
</dbReference>
<keyword evidence="10" id="KW-1185">Reference proteome</keyword>
<dbReference type="Pfam" id="PF01535">
    <property type="entry name" value="PPR"/>
    <property type="match status" value="5"/>
</dbReference>
<dbReference type="OrthoDB" id="600868at2759"/>
<feature type="repeat" description="PPR" evidence="7">
    <location>
        <begin position="265"/>
        <end position="299"/>
    </location>
</feature>
<dbReference type="PANTHER" id="PTHR47926">
    <property type="entry name" value="PENTATRICOPEPTIDE REPEAT-CONTAINING PROTEIN"/>
    <property type="match status" value="1"/>
</dbReference>
<evidence type="ECO:0000256" key="3">
    <source>
        <dbReference type="ARBA" id="ARBA00022512"/>
    </source>
</evidence>
<dbReference type="GO" id="GO:0005975">
    <property type="term" value="P:carbohydrate metabolic process"/>
    <property type="evidence" value="ECO:0007669"/>
    <property type="project" value="InterPro"/>
</dbReference>
<organism evidence="9 10">
    <name type="scientific">Turnera subulata</name>
    <dbReference type="NCBI Taxonomy" id="218843"/>
    <lineage>
        <taxon>Eukaryota</taxon>
        <taxon>Viridiplantae</taxon>
        <taxon>Streptophyta</taxon>
        <taxon>Embryophyta</taxon>
        <taxon>Tracheophyta</taxon>
        <taxon>Spermatophyta</taxon>
        <taxon>Magnoliopsida</taxon>
        <taxon>eudicotyledons</taxon>
        <taxon>Gunneridae</taxon>
        <taxon>Pentapetalae</taxon>
        <taxon>rosids</taxon>
        <taxon>fabids</taxon>
        <taxon>Malpighiales</taxon>
        <taxon>Passifloraceae</taxon>
        <taxon>Turnera</taxon>
    </lineage>
</organism>
<dbReference type="EMBL" id="JAKUCV010006327">
    <property type="protein sequence ID" value="KAJ4827819.1"/>
    <property type="molecule type" value="Genomic_DNA"/>
</dbReference>
<evidence type="ECO:0000256" key="1">
    <source>
        <dbReference type="ARBA" id="ARBA00004191"/>
    </source>
</evidence>
<reference evidence="9" key="2">
    <citation type="journal article" date="2023" name="Plants (Basel)">
        <title>Annotation of the Turnera subulata (Passifloraceae) Draft Genome Reveals the S-Locus Evolved after the Divergence of Turneroideae from Passifloroideae in a Stepwise Manner.</title>
        <authorList>
            <person name="Henning P.M."/>
            <person name="Roalson E.H."/>
            <person name="Mir W."/>
            <person name="McCubbin A.G."/>
            <person name="Shore J.S."/>
        </authorList>
    </citation>
    <scope>NUCLEOTIDE SEQUENCE</scope>
    <source>
        <strain evidence="9">F60SS</strain>
    </source>
</reference>
<keyword evidence="4" id="KW-0677">Repeat</keyword>